<dbReference type="InterPro" id="IPR004839">
    <property type="entry name" value="Aminotransferase_I/II_large"/>
</dbReference>
<dbReference type="PROSITE" id="PS50949">
    <property type="entry name" value="HTH_GNTR"/>
    <property type="match status" value="1"/>
</dbReference>
<protein>
    <submittedName>
        <fullName evidence="8">Transcriptional regulator, GntR family</fullName>
    </submittedName>
</protein>
<evidence type="ECO:0000256" key="5">
    <source>
        <dbReference type="ARBA" id="ARBA00023163"/>
    </source>
</evidence>
<dbReference type="GO" id="GO:0030170">
    <property type="term" value="F:pyridoxal phosphate binding"/>
    <property type="evidence" value="ECO:0007669"/>
    <property type="project" value="InterPro"/>
</dbReference>
<reference evidence="9" key="1">
    <citation type="submission" date="2016-10" db="EMBL/GenBank/DDBJ databases">
        <authorList>
            <person name="Varghese N."/>
            <person name="Submissions S."/>
        </authorList>
    </citation>
    <scope>NUCLEOTIDE SEQUENCE [LARGE SCALE GENOMIC DNA]</scope>
    <source>
        <strain evidence="9">DSM 11526</strain>
    </source>
</reference>
<evidence type="ECO:0000313" key="8">
    <source>
        <dbReference type="EMBL" id="SEA85265.1"/>
    </source>
</evidence>
<dbReference type="InterPro" id="IPR015424">
    <property type="entry name" value="PyrdxlP-dep_Trfase"/>
</dbReference>
<dbReference type="PRINTS" id="PR00035">
    <property type="entry name" value="HTHGNTR"/>
</dbReference>
<keyword evidence="2" id="KW-0663">Pyridoxal phosphate</keyword>
<dbReference type="SUPFAM" id="SSF53383">
    <property type="entry name" value="PLP-dependent transferases"/>
    <property type="match status" value="1"/>
</dbReference>
<evidence type="ECO:0000256" key="1">
    <source>
        <dbReference type="ARBA" id="ARBA00005384"/>
    </source>
</evidence>
<dbReference type="Pfam" id="PF00155">
    <property type="entry name" value="Aminotran_1_2"/>
    <property type="match status" value="1"/>
</dbReference>
<gene>
    <name evidence="8" type="ORF">SAMN02745729_108134</name>
</gene>
<dbReference type="AlphaFoldDB" id="A0A1H4EJT4"/>
<dbReference type="SMART" id="SM00345">
    <property type="entry name" value="HTH_GNTR"/>
    <property type="match status" value="1"/>
</dbReference>
<evidence type="ECO:0000256" key="2">
    <source>
        <dbReference type="ARBA" id="ARBA00022898"/>
    </source>
</evidence>
<dbReference type="STRING" id="1122198.SAMN02745729_108134"/>
<organism evidence="8 9">
    <name type="scientific">Marinobacterium iners DSM 11526</name>
    <dbReference type="NCBI Taxonomy" id="1122198"/>
    <lineage>
        <taxon>Bacteria</taxon>
        <taxon>Pseudomonadati</taxon>
        <taxon>Pseudomonadota</taxon>
        <taxon>Gammaproteobacteria</taxon>
        <taxon>Oceanospirillales</taxon>
        <taxon>Oceanospirillaceae</taxon>
        <taxon>Marinobacterium</taxon>
    </lineage>
</organism>
<dbReference type="GO" id="GO:0003700">
    <property type="term" value="F:DNA-binding transcription factor activity"/>
    <property type="evidence" value="ECO:0007669"/>
    <property type="project" value="InterPro"/>
</dbReference>
<proteinExistence type="inferred from homology"/>
<dbReference type="CDD" id="cd00609">
    <property type="entry name" value="AAT_like"/>
    <property type="match status" value="1"/>
</dbReference>
<evidence type="ECO:0000256" key="4">
    <source>
        <dbReference type="ARBA" id="ARBA00023125"/>
    </source>
</evidence>
<sequence>MGKTFELETLRILINSSELKPLDLHQRIQRSLCTLILEGTLEPGMRLPATRKLSQSLGIARDTVENAYVQLHRDGYIERRVGSGSYVTESLGRAVRGKSKRRGSAKGGKNDSSIDLGLSHRGEGYRKTGSVADTNSVKAFITGLPETRTFPMAIWEKIQRQVTREYGEKAMLHGDPQGAEPLRKAIATYLNLERGANVAPNQILILSSTRQSLFLCAQLFSDHNKPILIEDPSYYGAKKVFEANGAPLIPVEVDEHGLKTAFLNSENTDASFVYVTPSHQYPTGVTLSLERRLELIEWAASNGKWIVEDDYDSEFHYEGLPTACVQGLDSYNRTIYLGTFSKTLFPGLRLGYMVLPSELVNIFVNARNIIDGYTPQIPQLTLAHFMADGHYNTHIRAMRKLYAERREVMVQSLEKYMSDIVDVIRPEGGLQIPCFLKEGWSEEETITKARRHGINILGLSQLYTNEKKREGWVLGYSSLSDYEIEKSVIALSNVLRKK</sequence>
<dbReference type="EMBL" id="FNRJ01000008">
    <property type="protein sequence ID" value="SEA85265.1"/>
    <property type="molecule type" value="Genomic_DNA"/>
</dbReference>
<feature type="region of interest" description="Disordered" evidence="6">
    <location>
        <begin position="92"/>
        <end position="121"/>
    </location>
</feature>
<accession>A0A1H4EJT4</accession>
<dbReference type="CDD" id="cd07377">
    <property type="entry name" value="WHTH_GntR"/>
    <property type="match status" value="1"/>
</dbReference>
<dbReference type="Pfam" id="PF00392">
    <property type="entry name" value="GntR"/>
    <property type="match status" value="1"/>
</dbReference>
<comment type="similarity">
    <text evidence="1">In the C-terminal section; belongs to the class-I pyridoxal-phosphate-dependent aminotransferase family.</text>
</comment>
<dbReference type="InterPro" id="IPR036388">
    <property type="entry name" value="WH-like_DNA-bd_sf"/>
</dbReference>
<keyword evidence="4" id="KW-0238">DNA-binding</keyword>
<dbReference type="GO" id="GO:0003677">
    <property type="term" value="F:DNA binding"/>
    <property type="evidence" value="ECO:0007669"/>
    <property type="project" value="UniProtKB-KW"/>
</dbReference>
<feature type="domain" description="HTH gntR-type" evidence="7">
    <location>
        <begin position="22"/>
        <end position="90"/>
    </location>
</feature>
<dbReference type="Gene3D" id="1.10.10.10">
    <property type="entry name" value="Winged helix-like DNA-binding domain superfamily/Winged helix DNA-binding domain"/>
    <property type="match status" value="1"/>
</dbReference>
<evidence type="ECO:0000256" key="3">
    <source>
        <dbReference type="ARBA" id="ARBA00023015"/>
    </source>
</evidence>
<dbReference type="InterPro" id="IPR051446">
    <property type="entry name" value="HTH_trans_reg/aminotransferase"/>
</dbReference>
<evidence type="ECO:0000313" key="9">
    <source>
        <dbReference type="Proteomes" id="UP000242469"/>
    </source>
</evidence>
<dbReference type="InterPro" id="IPR036390">
    <property type="entry name" value="WH_DNA-bd_sf"/>
</dbReference>
<keyword evidence="5" id="KW-0804">Transcription</keyword>
<dbReference type="SUPFAM" id="SSF46785">
    <property type="entry name" value="Winged helix' DNA-binding domain"/>
    <property type="match status" value="1"/>
</dbReference>
<dbReference type="Proteomes" id="UP000242469">
    <property type="component" value="Unassembled WGS sequence"/>
</dbReference>
<name>A0A1H4EJT4_9GAMM</name>
<keyword evidence="3" id="KW-0805">Transcription regulation</keyword>
<keyword evidence="9" id="KW-1185">Reference proteome</keyword>
<feature type="compositionally biased region" description="Basic residues" evidence="6">
    <location>
        <begin position="95"/>
        <end position="104"/>
    </location>
</feature>
<dbReference type="InterPro" id="IPR015421">
    <property type="entry name" value="PyrdxlP-dep_Trfase_major"/>
</dbReference>
<evidence type="ECO:0000256" key="6">
    <source>
        <dbReference type="SAM" id="MobiDB-lite"/>
    </source>
</evidence>
<dbReference type="PANTHER" id="PTHR46577:SF1">
    <property type="entry name" value="HTH-TYPE TRANSCRIPTIONAL REGULATORY PROTEIN GABR"/>
    <property type="match status" value="1"/>
</dbReference>
<dbReference type="OrthoDB" id="9808770at2"/>
<dbReference type="Gene3D" id="3.40.640.10">
    <property type="entry name" value="Type I PLP-dependent aspartate aminotransferase-like (Major domain)"/>
    <property type="match status" value="1"/>
</dbReference>
<dbReference type="PANTHER" id="PTHR46577">
    <property type="entry name" value="HTH-TYPE TRANSCRIPTIONAL REGULATORY PROTEIN GABR"/>
    <property type="match status" value="1"/>
</dbReference>
<dbReference type="InterPro" id="IPR000524">
    <property type="entry name" value="Tscrpt_reg_HTH_GntR"/>
</dbReference>
<evidence type="ECO:0000259" key="7">
    <source>
        <dbReference type="PROSITE" id="PS50949"/>
    </source>
</evidence>